<feature type="compositionally biased region" description="Basic residues" evidence="1">
    <location>
        <begin position="748"/>
        <end position="758"/>
    </location>
</feature>
<evidence type="ECO:0000313" key="2">
    <source>
        <dbReference type="EMBL" id="KAG6015690.1"/>
    </source>
</evidence>
<feature type="compositionally biased region" description="Basic residues" evidence="1">
    <location>
        <begin position="408"/>
        <end position="420"/>
    </location>
</feature>
<organism evidence="2 3">
    <name type="scientific">Claviceps pusilla</name>
    <dbReference type="NCBI Taxonomy" id="123648"/>
    <lineage>
        <taxon>Eukaryota</taxon>
        <taxon>Fungi</taxon>
        <taxon>Dikarya</taxon>
        <taxon>Ascomycota</taxon>
        <taxon>Pezizomycotina</taxon>
        <taxon>Sordariomycetes</taxon>
        <taxon>Hypocreomycetidae</taxon>
        <taxon>Hypocreales</taxon>
        <taxon>Clavicipitaceae</taxon>
        <taxon>Claviceps</taxon>
    </lineage>
</organism>
<proteinExistence type="predicted"/>
<feature type="compositionally biased region" description="Pro residues" evidence="1">
    <location>
        <begin position="653"/>
        <end position="669"/>
    </location>
</feature>
<feature type="region of interest" description="Disordered" evidence="1">
    <location>
        <begin position="794"/>
        <end position="890"/>
    </location>
</feature>
<feature type="compositionally biased region" description="Basic and acidic residues" evidence="1">
    <location>
        <begin position="516"/>
        <end position="529"/>
    </location>
</feature>
<gene>
    <name evidence="2" type="ORF">E4U43_004964</name>
</gene>
<reference evidence="2" key="1">
    <citation type="journal article" date="2020" name="bioRxiv">
        <title>Whole genome comparisons of ergot fungi reveals the divergence and evolution of species within the genus Claviceps are the result of varying mechanisms driving genome evolution and host range expansion.</title>
        <authorList>
            <person name="Wyka S.A."/>
            <person name="Mondo S.J."/>
            <person name="Liu M."/>
            <person name="Dettman J."/>
            <person name="Nalam V."/>
            <person name="Broders K.D."/>
        </authorList>
    </citation>
    <scope>NUCLEOTIDE SEQUENCE</scope>
    <source>
        <strain evidence="2">CCC 602</strain>
    </source>
</reference>
<keyword evidence="3" id="KW-1185">Reference proteome</keyword>
<feature type="compositionally biased region" description="Low complexity" evidence="1">
    <location>
        <begin position="333"/>
        <end position="343"/>
    </location>
</feature>
<dbReference type="Proteomes" id="UP000748025">
    <property type="component" value="Unassembled WGS sequence"/>
</dbReference>
<feature type="compositionally biased region" description="Basic and acidic residues" evidence="1">
    <location>
        <begin position="358"/>
        <end position="372"/>
    </location>
</feature>
<protein>
    <recommendedName>
        <fullName evidence="4">Altered inheritance of mitochondria protein 21</fullName>
    </recommendedName>
</protein>
<evidence type="ECO:0000313" key="3">
    <source>
        <dbReference type="Proteomes" id="UP000748025"/>
    </source>
</evidence>
<evidence type="ECO:0008006" key="4">
    <source>
        <dbReference type="Google" id="ProtNLM"/>
    </source>
</evidence>
<feature type="region of interest" description="Disordered" evidence="1">
    <location>
        <begin position="330"/>
        <end position="532"/>
    </location>
</feature>
<dbReference type="AlphaFoldDB" id="A0A9P7NF75"/>
<dbReference type="Pfam" id="PF11489">
    <property type="entry name" value="Aim21"/>
    <property type="match status" value="1"/>
</dbReference>
<name>A0A9P7NF75_9HYPO</name>
<feature type="compositionally biased region" description="Basic and acidic residues" evidence="1">
    <location>
        <begin position="260"/>
        <end position="287"/>
    </location>
</feature>
<dbReference type="OrthoDB" id="5386574at2759"/>
<feature type="compositionally biased region" description="Polar residues" evidence="1">
    <location>
        <begin position="643"/>
        <end position="652"/>
    </location>
</feature>
<sequence>MSAASMPPPPVPPRPARSTDKDAAGGLMPKVPPRPVSRHVDRSISPIRDRFAQSPLMQGIPSESMDNEVDKHHAQKKHLVDPIERSHSVDLPSVGEEGMEYGAVAAELSHDESRPSAPEQTRLLGESLKLHAPRPSLPASSAKKQVMAVTRTDSDKAAAFGIGQPSNGGDDRAVSQQSMRKRPGSSYSAYSDQGNYTDEDHGIPEIGQRVPMNKHLGDVQAPSPGPGHETFKRDHSRKHSARSLPPGSYGLHGHGVAPQDKLEKAYYEKHPEALQREQHTPHHDRQNDFAMSSSDLNKLVRDTANRQAITGYNELRGTPTDDVAFEATEKYTSRISSSRPSSIVVTNDGGAGASQSKVSEDDKGIHVDDGRNPEFYNYGEDKGDEDETEDYPVPILASDEVSKDPNPRGHKPAIRPHLQRHGSSYDGEESPSRPTSRAKTQHHHPTPNQEHKTTPLEDVEEYDPLFPEDAKDAQVAIQEPEEEHCERNHFPSKDVWEDAPNSVHVTAEVSTPDVPQPERRRSSAYHADRPITPAHAFALYQEELAEKEAKGRTNNFLPLQDSKPSWVGHQPQLLTSSRPMSSGGHRFPSRDVWEDTPDSHIHETEVSASPVEEDASKIPVRPVKEPSPPPVRPAVPGRPAARQNSSDDATTKQPPPVSDKPKPLIPPRPTKSSPGDPKDAAAASSKPKPPVPNRSVGGKIAALQAGFMSDLNKRLQLGPQSVKKEEPSKEEERVEEQEKAPLADARKGRARGPQRRAPAKGPTAAASLPETGAVAAPVLSFSMPQTVWSLHPEDGNFTFNSHEDKISPDDIKTHESYDSSVPLEETPAVLSQRDATSEPAQGSSSEQQLVSAAPVPAPTKPVVEPDELHGKPETEEAAAPNESKPHGQGVETLTLAANTAGESILDATVEKKNDGVQPVEVHEEVKN</sequence>
<feature type="compositionally biased region" description="Basic and acidic residues" evidence="1">
    <location>
        <begin position="801"/>
        <end position="817"/>
    </location>
</feature>
<feature type="compositionally biased region" description="Low complexity" evidence="1">
    <location>
        <begin position="672"/>
        <end position="686"/>
    </location>
</feature>
<comment type="caution">
    <text evidence="2">The sequence shown here is derived from an EMBL/GenBank/DDBJ whole genome shotgun (WGS) entry which is preliminary data.</text>
</comment>
<feature type="compositionally biased region" description="Basic and acidic residues" evidence="1">
    <location>
        <begin position="484"/>
        <end position="496"/>
    </location>
</feature>
<accession>A0A9P7NF75</accession>
<feature type="compositionally biased region" description="Polar residues" evidence="1">
    <location>
        <begin position="185"/>
        <end position="196"/>
    </location>
</feature>
<feature type="compositionally biased region" description="Basic and acidic residues" evidence="1">
    <location>
        <begin position="588"/>
        <end position="605"/>
    </location>
</feature>
<feature type="region of interest" description="Disordered" evidence="1">
    <location>
        <begin position="106"/>
        <end position="125"/>
    </location>
</feature>
<feature type="region of interest" description="Disordered" evidence="1">
    <location>
        <begin position="548"/>
        <end position="768"/>
    </location>
</feature>
<dbReference type="EMBL" id="SRPW01000323">
    <property type="protein sequence ID" value="KAG6015690.1"/>
    <property type="molecule type" value="Genomic_DNA"/>
</dbReference>
<dbReference type="InterPro" id="IPR021582">
    <property type="entry name" value="Aim21"/>
</dbReference>
<feature type="compositionally biased region" description="Basic and acidic residues" evidence="1">
    <location>
        <begin position="68"/>
        <end position="88"/>
    </location>
</feature>
<feature type="region of interest" description="Disordered" evidence="1">
    <location>
        <begin position="1"/>
        <end position="94"/>
    </location>
</feature>
<feature type="compositionally biased region" description="Pro residues" evidence="1">
    <location>
        <begin position="1"/>
        <end position="15"/>
    </location>
</feature>
<feature type="compositionally biased region" description="Basic and acidic residues" evidence="1">
    <location>
        <begin position="38"/>
        <end position="51"/>
    </location>
</feature>
<feature type="compositionally biased region" description="Basic and acidic residues" evidence="1">
    <location>
        <begin position="722"/>
        <end position="747"/>
    </location>
</feature>
<feature type="compositionally biased region" description="Polar residues" evidence="1">
    <location>
        <begin position="838"/>
        <end position="850"/>
    </location>
</feature>
<evidence type="ECO:0000256" key="1">
    <source>
        <dbReference type="SAM" id="MobiDB-lite"/>
    </source>
</evidence>
<feature type="region of interest" description="Disordered" evidence="1">
    <location>
        <begin position="131"/>
        <end position="295"/>
    </location>
</feature>